<sequence>MTSSSDPVEELLQRITALEKRADKLERVNEALRENHEALREENEALHEENEELREANQELRHENKQLKAKLRWHEGPHTPPSKEQSSSGESSSSDDEDDDGGARTDGGTPGRKPGHDPAFRNAPDPDREVEVTCGCCPECGEDLDESEGVSPRLVEEIPDPQPPEATQYNRHYYECDACGAETVASHPDCPDEGQFGVNVIAQATLSKYEHRLPHRKTADRFEQLHGLEFSGASAWRATERAARAGRCEYEHIRTQIQHADVVHVDETGHKLDGEQTWIWTFRTDQHTLYAVRESRGSDVPEEVLGEDFDGTIVCDGWTAYPAFSRNLQRCWAHILREAEDVAEDHDQAEPIYRTLKQMYVGLQSWLETDPSERQRTRMHESARKGLEELVNRSVSDGPVATLLGKIERGLDHWLPFVGEPAVSPTNNAAENALREPVILRKLIGTLRNERGMFVHETALTLLATWSQQGRNPYEELQRVVRNNEMISPDQAVPEVASG</sequence>
<evidence type="ECO:0000259" key="2">
    <source>
        <dbReference type="Pfam" id="PF03050"/>
    </source>
</evidence>
<dbReference type="Pfam" id="PF03050">
    <property type="entry name" value="DDE_Tnp_IS66"/>
    <property type="match status" value="1"/>
</dbReference>
<dbReference type="PANTHER" id="PTHR33678:SF1">
    <property type="entry name" value="BLL1576 PROTEIN"/>
    <property type="match status" value="1"/>
</dbReference>
<evidence type="ECO:0000313" key="4">
    <source>
        <dbReference type="Proteomes" id="UP001500962"/>
    </source>
</evidence>
<feature type="region of interest" description="Disordered" evidence="1">
    <location>
        <begin position="36"/>
        <end position="128"/>
    </location>
</feature>
<dbReference type="NCBIfam" id="NF033517">
    <property type="entry name" value="transpos_IS66"/>
    <property type="match status" value="1"/>
</dbReference>
<comment type="caution">
    <text evidence="3">The sequence shown here is derived from an EMBL/GenBank/DDBJ whole genome shotgun (WGS) entry which is preliminary data.</text>
</comment>
<dbReference type="AlphaFoldDB" id="A0AAV3SGE2"/>
<feature type="compositionally biased region" description="Basic and acidic residues" evidence="1">
    <location>
        <begin position="36"/>
        <end position="77"/>
    </location>
</feature>
<name>A0AAV3SGE2_HALDO</name>
<gene>
    <name evidence="3" type="ORF">GCM10008985_16090</name>
</gene>
<evidence type="ECO:0000256" key="1">
    <source>
        <dbReference type="SAM" id="MobiDB-lite"/>
    </source>
</evidence>
<reference evidence="3" key="1">
    <citation type="journal article" date="2014" name="Int. J. Syst. Evol. Microbiol.">
        <title>Complete genome sequence of Corynebacterium casei LMG S-19264T (=DSM 44701T), isolated from a smear-ripened cheese.</title>
        <authorList>
            <consortium name="US DOE Joint Genome Institute (JGI-PGF)"/>
            <person name="Walter F."/>
            <person name="Albersmeier A."/>
            <person name="Kalinowski J."/>
            <person name="Ruckert C."/>
        </authorList>
    </citation>
    <scope>NUCLEOTIDE SEQUENCE</scope>
    <source>
        <strain evidence="3">JCM 12289</strain>
    </source>
</reference>
<dbReference type="Proteomes" id="UP001500962">
    <property type="component" value="Unassembled WGS sequence"/>
</dbReference>
<proteinExistence type="predicted"/>
<accession>A0AAV3SGE2</accession>
<protein>
    <submittedName>
        <fullName evidence="3">IS66-like element ISH10B family transposase</fullName>
    </submittedName>
</protein>
<dbReference type="PANTHER" id="PTHR33678">
    <property type="entry name" value="BLL1576 PROTEIN"/>
    <property type="match status" value="1"/>
</dbReference>
<dbReference type="InterPro" id="IPR004291">
    <property type="entry name" value="Transposase_IS66_central"/>
</dbReference>
<reference evidence="3" key="2">
    <citation type="submission" date="2023-12" db="EMBL/GenBank/DDBJ databases">
        <authorList>
            <person name="Sun Q."/>
            <person name="Inoue M."/>
        </authorList>
    </citation>
    <scope>NUCLEOTIDE SEQUENCE</scope>
    <source>
        <strain evidence="3">JCM 12289</strain>
    </source>
</reference>
<evidence type="ECO:0000313" key="3">
    <source>
        <dbReference type="EMBL" id="GAA0460423.1"/>
    </source>
</evidence>
<organism evidence="3 4">
    <name type="scientific">Halococcus dombrowskii</name>
    <dbReference type="NCBI Taxonomy" id="179637"/>
    <lineage>
        <taxon>Archaea</taxon>
        <taxon>Methanobacteriati</taxon>
        <taxon>Methanobacteriota</taxon>
        <taxon>Stenosarchaea group</taxon>
        <taxon>Halobacteria</taxon>
        <taxon>Halobacteriales</taxon>
        <taxon>Halococcaceae</taxon>
        <taxon>Halococcus</taxon>
    </lineage>
</organism>
<feature type="compositionally biased region" description="Basic and acidic residues" evidence="1">
    <location>
        <begin position="114"/>
        <end position="128"/>
    </location>
</feature>
<feature type="domain" description="Transposase IS66 central" evidence="2">
    <location>
        <begin position="194"/>
        <end position="453"/>
    </location>
</feature>
<dbReference type="EMBL" id="BAAADN010000025">
    <property type="protein sequence ID" value="GAA0460423.1"/>
    <property type="molecule type" value="Genomic_DNA"/>
</dbReference>
<dbReference type="InterPro" id="IPR052344">
    <property type="entry name" value="Transposase-related"/>
</dbReference>
<dbReference type="Gene3D" id="1.20.5.340">
    <property type="match status" value="1"/>
</dbReference>